<evidence type="ECO:0000256" key="2">
    <source>
        <dbReference type="ARBA" id="ARBA00009142"/>
    </source>
</evidence>
<feature type="transmembrane region" description="Helical" evidence="8">
    <location>
        <begin position="232"/>
        <end position="253"/>
    </location>
</feature>
<keyword evidence="4 8" id="KW-1003">Cell membrane</keyword>
<dbReference type="Pfam" id="PF01925">
    <property type="entry name" value="TauE"/>
    <property type="match status" value="1"/>
</dbReference>
<evidence type="ECO:0000256" key="8">
    <source>
        <dbReference type="RuleBase" id="RU363041"/>
    </source>
</evidence>
<dbReference type="KEGG" id="aeh:Mlg_1090"/>
<protein>
    <recommendedName>
        <fullName evidence="8">Probable membrane transporter protein</fullName>
    </recommendedName>
</protein>
<keyword evidence="3" id="KW-0813">Transport</keyword>
<keyword evidence="6 8" id="KW-1133">Transmembrane helix</keyword>
<dbReference type="PANTHER" id="PTHR30269:SF32">
    <property type="entry name" value="MEMBRANE TRANSPORTER PROTEIN-RELATED"/>
    <property type="match status" value="1"/>
</dbReference>
<organism evidence="9 10">
    <name type="scientific">Alkalilimnicola ehrlichii (strain ATCC BAA-1101 / DSM 17681 / MLHE-1)</name>
    <dbReference type="NCBI Taxonomy" id="187272"/>
    <lineage>
        <taxon>Bacteria</taxon>
        <taxon>Pseudomonadati</taxon>
        <taxon>Pseudomonadota</taxon>
        <taxon>Gammaproteobacteria</taxon>
        <taxon>Chromatiales</taxon>
        <taxon>Ectothiorhodospiraceae</taxon>
        <taxon>Alkalilimnicola</taxon>
    </lineage>
</organism>
<evidence type="ECO:0000313" key="10">
    <source>
        <dbReference type="Proteomes" id="UP000001962"/>
    </source>
</evidence>
<dbReference type="HOGENOM" id="CLU_054750_7_2_6"/>
<dbReference type="InterPro" id="IPR002781">
    <property type="entry name" value="TM_pro_TauE-like"/>
</dbReference>
<comment type="subcellular location">
    <subcellularLocation>
        <location evidence="1 8">Cell membrane</location>
        <topology evidence="1 8">Multi-pass membrane protein</topology>
    </subcellularLocation>
</comment>
<dbReference type="RefSeq" id="WP_011628837.1">
    <property type="nucleotide sequence ID" value="NC_008340.1"/>
</dbReference>
<reference evidence="10" key="1">
    <citation type="submission" date="2006-08" db="EMBL/GenBank/DDBJ databases">
        <title>Complete sequence of Alkalilimnicola ehrilichei MLHE-1.</title>
        <authorList>
            <person name="Copeland A."/>
            <person name="Lucas S."/>
            <person name="Lapidus A."/>
            <person name="Barry K."/>
            <person name="Detter J.C."/>
            <person name="Glavina del Rio T."/>
            <person name="Hammon N."/>
            <person name="Israni S."/>
            <person name="Dalin E."/>
            <person name="Tice H."/>
            <person name="Pitluck S."/>
            <person name="Sims D."/>
            <person name="Brettin T."/>
            <person name="Bruce D."/>
            <person name="Han C."/>
            <person name="Tapia R."/>
            <person name="Gilna P."/>
            <person name="Schmutz J."/>
            <person name="Larimer F."/>
            <person name="Land M."/>
            <person name="Hauser L."/>
            <person name="Kyrpides N."/>
            <person name="Mikhailova N."/>
            <person name="Oremland R.S."/>
            <person name="Hoeft S.E."/>
            <person name="Switzer-Blum J."/>
            <person name="Kulp T."/>
            <person name="King G."/>
            <person name="Tabita R."/>
            <person name="Witte B."/>
            <person name="Santini J.M."/>
            <person name="Basu P."/>
            <person name="Hollibaugh J.T."/>
            <person name="Xie G."/>
            <person name="Stolz J.F."/>
            <person name="Richardson P."/>
        </authorList>
    </citation>
    <scope>NUCLEOTIDE SEQUENCE [LARGE SCALE GENOMIC DNA]</scope>
    <source>
        <strain evidence="10">ATCC BAA-1101 / DSM 17681 / MLHE-1</strain>
    </source>
</reference>
<sequence>MENIPVIYMVLALAVVLLGGLVHGTFGVGFPLVATPLLALMTDVQTAILLTLAPNILVNGYSMLRGGGWAASLGRFWPIALWMLAGAVVGTLWLVSVDPNPFRLLLAATMVFYLTSGHFHRLDWGWIRRHPRRSGAGFGFGAGVLGGTVNVGGPVLMIFFLEMKVAPLVLVQAINLAFFVSKIAQAGTFAVLGYFGLDLLLWSLPLALISLAGLRAGMALRDRVPADRFRGWLRGLLWLMAGMLVVQFFAQFLGQ</sequence>
<evidence type="ECO:0000256" key="4">
    <source>
        <dbReference type="ARBA" id="ARBA00022475"/>
    </source>
</evidence>
<evidence type="ECO:0000313" key="9">
    <source>
        <dbReference type="EMBL" id="ABI56442.1"/>
    </source>
</evidence>
<comment type="similarity">
    <text evidence="2 8">Belongs to the 4-toluene sulfonate uptake permease (TSUP) (TC 2.A.102) family.</text>
</comment>
<dbReference type="AlphaFoldDB" id="Q0A9P5"/>
<evidence type="ECO:0000256" key="5">
    <source>
        <dbReference type="ARBA" id="ARBA00022692"/>
    </source>
</evidence>
<feature type="transmembrane region" description="Helical" evidence="8">
    <location>
        <begin position="46"/>
        <end position="64"/>
    </location>
</feature>
<keyword evidence="7 8" id="KW-0472">Membrane</keyword>
<evidence type="ECO:0000256" key="7">
    <source>
        <dbReference type="ARBA" id="ARBA00023136"/>
    </source>
</evidence>
<name>Q0A9P5_ALKEH</name>
<feature type="transmembrane region" description="Helical" evidence="8">
    <location>
        <begin position="102"/>
        <end position="120"/>
    </location>
</feature>
<evidence type="ECO:0000256" key="1">
    <source>
        <dbReference type="ARBA" id="ARBA00004651"/>
    </source>
</evidence>
<dbReference type="GO" id="GO:0005886">
    <property type="term" value="C:plasma membrane"/>
    <property type="evidence" value="ECO:0007669"/>
    <property type="project" value="UniProtKB-SubCell"/>
</dbReference>
<dbReference type="EMBL" id="CP000453">
    <property type="protein sequence ID" value="ABI56442.1"/>
    <property type="molecule type" value="Genomic_DNA"/>
</dbReference>
<feature type="transmembrane region" description="Helical" evidence="8">
    <location>
        <begin position="6"/>
        <end position="34"/>
    </location>
</feature>
<evidence type="ECO:0000256" key="6">
    <source>
        <dbReference type="ARBA" id="ARBA00022989"/>
    </source>
</evidence>
<keyword evidence="10" id="KW-1185">Reference proteome</keyword>
<dbReference type="InterPro" id="IPR052017">
    <property type="entry name" value="TSUP"/>
</dbReference>
<feature type="transmembrane region" description="Helical" evidence="8">
    <location>
        <begin position="76"/>
        <end position="95"/>
    </location>
</feature>
<dbReference type="eggNOG" id="COG0730">
    <property type="taxonomic scope" value="Bacteria"/>
</dbReference>
<gene>
    <name evidence="9" type="ordered locus">Mlg_1090</name>
</gene>
<evidence type="ECO:0000256" key="3">
    <source>
        <dbReference type="ARBA" id="ARBA00022448"/>
    </source>
</evidence>
<accession>Q0A9P5</accession>
<feature type="transmembrane region" description="Helical" evidence="8">
    <location>
        <begin position="140"/>
        <end position="161"/>
    </location>
</feature>
<keyword evidence="5 8" id="KW-0812">Transmembrane</keyword>
<proteinExistence type="inferred from homology"/>
<dbReference type="PANTHER" id="PTHR30269">
    <property type="entry name" value="TRANSMEMBRANE PROTEIN YFCA"/>
    <property type="match status" value="1"/>
</dbReference>
<dbReference type="Proteomes" id="UP000001962">
    <property type="component" value="Chromosome"/>
</dbReference>